<evidence type="ECO:0000256" key="3">
    <source>
        <dbReference type="SAM" id="SignalP"/>
    </source>
</evidence>
<dbReference type="Proteomes" id="UP000500767">
    <property type="component" value="Chromosome"/>
</dbReference>
<gene>
    <name evidence="4" type="ORF">HN018_07450</name>
</gene>
<evidence type="ECO:0000313" key="4">
    <source>
        <dbReference type="EMBL" id="QKE89902.1"/>
    </source>
</evidence>
<reference evidence="4 5" key="1">
    <citation type="journal article" date="2014" name="World J. Microbiol. Biotechnol.">
        <title>Biodiversity and physiological characteristics of Antarctic and Arctic lichens-associated bacteria.</title>
        <authorList>
            <person name="Lee Y.M."/>
            <person name="Kim E.H."/>
            <person name="Lee H.K."/>
            <person name="Hong S.G."/>
        </authorList>
    </citation>
    <scope>NUCLEOTIDE SEQUENCE [LARGE SCALE GENOMIC DNA]</scope>
    <source>
        <strain evidence="4 5">PAMC 26569</strain>
    </source>
</reference>
<keyword evidence="5" id="KW-1185">Reference proteome</keyword>
<dbReference type="EMBL" id="CP053708">
    <property type="protein sequence ID" value="QKE89902.1"/>
    <property type="molecule type" value="Genomic_DNA"/>
</dbReference>
<evidence type="ECO:0000313" key="5">
    <source>
        <dbReference type="Proteomes" id="UP000500767"/>
    </source>
</evidence>
<feature type="chain" id="PRO_5026912980" evidence="3">
    <location>
        <begin position="26"/>
        <end position="256"/>
    </location>
</feature>
<protein>
    <submittedName>
        <fullName evidence="4">VacJ family lipoprotein</fullName>
    </submittedName>
</protein>
<evidence type="ECO:0000256" key="2">
    <source>
        <dbReference type="ARBA" id="ARBA00022729"/>
    </source>
</evidence>
<proteinExistence type="inferred from homology"/>
<keyword evidence="2 3" id="KW-0732">Signal</keyword>
<evidence type="ECO:0000256" key="1">
    <source>
        <dbReference type="ARBA" id="ARBA00010634"/>
    </source>
</evidence>
<sequence length="256" mass="27477">MRQLLSAAIRVVPFLLPPLMLSACAHDSADLAANDPAAPTNRTVFGGNMFVDRHVVKPVARFYVSDIPNGARHGVHHFVSNLEEPKVFINDVLQGNMSRSWNTLQRFTINTTIGGLGLFDVAQGWGLPKHNADFGQTLGVWGVGTGPDVQLPLLGFSNLRDVAGDGIGIIANPFTLVTGPVVAIISGTDKGLAVVDGRADLLPVTDNVDKTSLDRYATYRSMLDQHRAAFIQEGREGRVRPVKADVAVVDSPPVHS</sequence>
<comment type="similarity">
    <text evidence="1">Belongs to the MlaA family.</text>
</comment>
<dbReference type="PRINTS" id="PR01805">
    <property type="entry name" value="VACJLIPOPROT"/>
</dbReference>
<organism evidence="4 5">
    <name type="scientific">Lichenicola cladoniae</name>
    <dbReference type="NCBI Taxonomy" id="1484109"/>
    <lineage>
        <taxon>Bacteria</taxon>
        <taxon>Pseudomonadati</taxon>
        <taxon>Pseudomonadota</taxon>
        <taxon>Alphaproteobacteria</taxon>
        <taxon>Acetobacterales</taxon>
        <taxon>Acetobacteraceae</taxon>
        <taxon>Lichenicola</taxon>
    </lineage>
</organism>
<dbReference type="InterPro" id="IPR007428">
    <property type="entry name" value="MlaA"/>
</dbReference>
<dbReference type="KEGG" id="lck:HN018_07450"/>
<keyword evidence="4" id="KW-0449">Lipoprotein</keyword>
<name>A0A6M8HNK3_9PROT</name>
<dbReference type="Pfam" id="PF04333">
    <property type="entry name" value="MlaA"/>
    <property type="match status" value="1"/>
</dbReference>
<dbReference type="PANTHER" id="PTHR30035">
    <property type="entry name" value="LIPOPROTEIN VACJ-RELATED"/>
    <property type="match status" value="1"/>
</dbReference>
<dbReference type="PANTHER" id="PTHR30035:SF3">
    <property type="entry name" value="INTERMEMBRANE PHOSPHOLIPID TRANSPORT SYSTEM LIPOPROTEIN MLAA"/>
    <property type="match status" value="1"/>
</dbReference>
<feature type="signal peptide" evidence="3">
    <location>
        <begin position="1"/>
        <end position="25"/>
    </location>
</feature>
<dbReference type="GO" id="GO:0016020">
    <property type="term" value="C:membrane"/>
    <property type="evidence" value="ECO:0007669"/>
    <property type="project" value="InterPro"/>
</dbReference>
<dbReference type="GO" id="GO:0120010">
    <property type="term" value="P:intermembrane phospholipid transfer"/>
    <property type="evidence" value="ECO:0007669"/>
    <property type="project" value="TreeGrafter"/>
</dbReference>
<dbReference type="PROSITE" id="PS51257">
    <property type="entry name" value="PROKAR_LIPOPROTEIN"/>
    <property type="match status" value="1"/>
</dbReference>
<accession>A0A6M8HNK3</accession>
<dbReference type="AlphaFoldDB" id="A0A6M8HNK3"/>
<dbReference type="RefSeq" id="WP_171834890.1">
    <property type="nucleotide sequence ID" value="NZ_CP053708.1"/>
</dbReference>